<gene>
    <name evidence="13" type="ORF">PHET_07600</name>
</gene>
<comment type="similarity">
    <text evidence="3">Belongs to the PHAX family.</text>
</comment>
<dbReference type="Pfam" id="PF10258">
    <property type="entry name" value="PHAX_RNA-bd"/>
    <property type="match status" value="1"/>
</dbReference>
<proteinExistence type="inferred from homology"/>
<feature type="domain" description="Phosphorylated adapter RNA export protein RNA-binding" evidence="12">
    <location>
        <begin position="44"/>
        <end position="85"/>
    </location>
</feature>
<dbReference type="GO" id="GO:0015031">
    <property type="term" value="P:protein transport"/>
    <property type="evidence" value="ECO:0007669"/>
    <property type="project" value="UniProtKB-KW"/>
</dbReference>
<evidence type="ECO:0000256" key="11">
    <source>
        <dbReference type="SAM" id="MobiDB-lite"/>
    </source>
</evidence>
<dbReference type="InterPro" id="IPR038092">
    <property type="entry name" value="PHAX_RNA-binding_sf"/>
</dbReference>
<evidence type="ECO:0000256" key="4">
    <source>
        <dbReference type="ARBA" id="ARBA00016856"/>
    </source>
</evidence>
<evidence type="ECO:0000256" key="9">
    <source>
        <dbReference type="ARBA" id="ARBA00023242"/>
    </source>
</evidence>
<name>A0A8J4SMS2_9TREM</name>
<protein>
    <recommendedName>
        <fullName evidence="4">Phosphorylated adapter RNA export protein</fullName>
    </recommendedName>
    <alternativeName>
        <fullName evidence="10">RNA U small nuclear RNA export adapter protein</fullName>
    </alternativeName>
</protein>
<evidence type="ECO:0000256" key="7">
    <source>
        <dbReference type="ARBA" id="ARBA00022884"/>
    </source>
</evidence>
<evidence type="ECO:0000313" key="13">
    <source>
        <dbReference type="EMBL" id="KAF5399315.1"/>
    </source>
</evidence>
<accession>A0A8J4SMS2</accession>
<evidence type="ECO:0000256" key="1">
    <source>
        <dbReference type="ARBA" id="ARBA00004123"/>
    </source>
</evidence>
<evidence type="ECO:0000256" key="5">
    <source>
        <dbReference type="ARBA" id="ARBA00022448"/>
    </source>
</evidence>
<keyword evidence="7" id="KW-0694">RNA-binding</keyword>
<dbReference type="PANTHER" id="PTHR13135">
    <property type="entry name" value="CYTOSOLIC RESINIFERATOXIN BINDING PROTEIN RBP-26"/>
    <property type="match status" value="1"/>
</dbReference>
<dbReference type="InterPro" id="IPR019385">
    <property type="entry name" value="PHAX_RNA-binding_domain"/>
</dbReference>
<dbReference type="EMBL" id="LUCH01004156">
    <property type="protein sequence ID" value="KAF5399315.1"/>
    <property type="molecule type" value="Genomic_DNA"/>
</dbReference>
<feature type="region of interest" description="Disordered" evidence="11">
    <location>
        <begin position="140"/>
        <end position="169"/>
    </location>
</feature>
<dbReference type="InterPro" id="IPR039047">
    <property type="entry name" value="PHAX"/>
</dbReference>
<dbReference type="OrthoDB" id="20573at2759"/>
<organism evidence="13 14">
    <name type="scientific">Paragonimus heterotremus</name>
    <dbReference type="NCBI Taxonomy" id="100268"/>
    <lineage>
        <taxon>Eukaryota</taxon>
        <taxon>Metazoa</taxon>
        <taxon>Spiralia</taxon>
        <taxon>Lophotrochozoa</taxon>
        <taxon>Platyhelminthes</taxon>
        <taxon>Trematoda</taxon>
        <taxon>Digenea</taxon>
        <taxon>Plagiorchiida</taxon>
        <taxon>Troglotremata</taxon>
        <taxon>Troglotrematidae</taxon>
        <taxon>Paragonimus</taxon>
    </lineage>
</organism>
<keyword evidence="6" id="KW-0963">Cytoplasm</keyword>
<keyword evidence="8" id="KW-0653">Protein transport</keyword>
<keyword evidence="5" id="KW-0813">Transport</keyword>
<reference evidence="13" key="1">
    <citation type="submission" date="2019-05" db="EMBL/GenBank/DDBJ databases">
        <title>Annotation for the trematode Paragonimus heterotremus.</title>
        <authorList>
            <person name="Choi Y.-J."/>
        </authorList>
    </citation>
    <scope>NUCLEOTIDE SEQUENCE</scope>
    <source>
        <strain evidence="13">LC</strain>
    </source>
</reference>
<dbReference type="AlphaFoldDB" id="A0A8J4SMS2"/>
<sequence>MRRLFILYTSMEGRCQISATGEGCSQIPLDNWLFITGLTRQSIRGDATTQDGSRRRSPGGVFLNLIKNSDSVAELEKAKIFATTKRTKELSKRRRRQARRLRKPQSGSVNELGQFRPELTPVEYSVPGTSAKYENICAKTEADPLPMNAVEEGEISSFEDEEDEVPADR</sequence>
<keyword evidence="14" id="KW-1185">Reference proteome</keyword>
<dbReference type="Gene3D" id="1.10.10.1440">
    <property type="entry name" value="PHAX RNA-binding domain"/>
    <property type="match status" value="1"/>
</dbReference>
<feature type="region of interest" description="Disordered" evidence="11">
    <location>
        <begin position="86"/>
        <end position="114"/>
    </location>
</feature>
<evidence type="ECO:0000256" key="10">
    <source>
        <dbReference type="ARBA" id="ARBA00030834"/>
    </source>
</evidence>
<dbReference type="PANTHER" id="PTHR13135:SF0">
    <property type="entry name" value="PHOSPHORYLATED ADAPTER RNA EXPORT PROTEIN"/>
    <property type="match status" value="1"/>
</dbReference>
<dbReference type="GO" id="GO:0005634">
    <property type="term" value="C:nucleus"/>
    <property type="evidence" value="ECO:0007669"/>
    <property type="project" value="UniProtKB-SubCell"/>
</dbReference>
<dbReference type="Proteomes" id="UP000748531">
    <property type="component" value="Unassembled WGS sequence"/>
</dbReference>
<evidence type="ECO:0000256" key="8">
    <source>
        <dbReference type="ARBA" id="ARBA00022927"/>
    </source>
</evidence>
<evidence type="ECO:0000256" key="6">
    <source>
        <dbReference type="ARBA" id="ARBA00022490"/>
    </source>
</evidence>
<evidence type="ECO:0000256" key="3">
    <source>
        <dbReference type="ARBA" id="ARBA00006094"/>
    </source>
</evidence>
<comment type="subcellular location">
    <subcellularLocation>
        <location evidence="2">Cytoplasm</location>
    </subcellularLocation>
    <subcellularLocation>
        <location evidence="1">Nucleus</location>
    </subcellularLocation>
</comment>
<feature type="compositionally biased region" description="Acidic residues" evidence="11">
    <location>
        <begin position="151"/>
        <end position="169"/>
    </location>
</feature>
<evidence type="ECO:0000256" key="2">
    <source>
        <dbReference type="ARBA" id="ARBA00004496"/>
    </source>
</evidence>
<evidence type="ECO:0000259" key="12">
    <source>
        <dbReference type="Pfam" id="PF10258"/>
    </source>
</evidence>
<dbReference type="GO" id="GO:0006408">
    <property type="term" value="P:snRNA export from nucleus"/>
    <property type="evidence" value="ECO:0007669"/>
    <property type="project" value="InterPro"/>
</dbReference>
<evidence type="ECO:0000313" key="14">
    <source>
        <dbReference type="Proteomes" id="UP000748531"/>
    </source>
</evidence>
<keyword evidence="9" id="KW-0539">Nucleus</keyword>
<dbReference type="GO" id="GO:0003723">
    <property type="term" value="F:RNA binding"/>
    <property type="evidence" value="ECO:0007669"/>
    <property type="project" value="UniProtKB-KW"/>
</dbReference>
<dbReference type="GO" id="GO:0005737">
    <property type="term" value="C:cytoplasm"/>
    <property type="evidence" value="ECO:0007669"/>
    <property type="project" value="UniProtKB-SubCell"/>
</dbReference>
<comment type="caution">
    <text evidence="13">The sequence shown here is derived from an EMBL/GenBank/DDBJ whole genome shotgun (WGS) entry which is preliminary data.</text>
</comment>
<feature type="compositionally biased region" description="Basic residues" evidence="11">
    <location>
        <begin position="91"/>
        <end position="103"/>
    </location>
</feature>